<dbReference type="PANTHER" id="PTHR34223:SF101">
    <property type="entry name" value="F-BOX DOMAIN-CONTAINING PROTEIN"/>
    <property type="match status" value="1"/>
</dbReference>
<evidence type="ECO:0000259" key="1">
    <source>
        <dbReference type="PROSITE" id="PS50181"/>
    </source>
</evidence>
<protein>
    <recommendedName>
        <fullName evidence="1">F-box domain-containing protein</fullName>
    </recommendedName>
</protein>
<feature type="domain" description="F-box" evidence="1">
    <location>
        <begin position="21"/>
        <end position="69"/>
    </location>
</feature>
<proteinExistence type="predicted"/>
<organism evidence="2 3">
    <name type="scientific">Lactuca saligna</name>
    <name type="common">Willowleaf lettuce</name>
    <dbReference type="NCBI Taxonomy" id="75948"/>
    <lineage>
        <taxon>Eukaryota</taxon>
        <taxon>Viridiplantae</taxon>
        <taxon>Streptophyta</taxon>
        <taxon>Embryophyta</taxon>
        <taxon>Tracheophyta</taxon>
        <taxon>Spermatophyta</taxon>
        <taxon>Magnoliopsida</taxon>
        <taxon>eudicotyledons</taxon>
        <taxon>Gunneridae</taxon>
        <taxon>Pentapetalae</taxon>
        <taxon>asterids</taxon>
        <taxon>campanulids</taxon>
        <taxon>Asterales</taxon>
        <taxon>Asteraceae</taxon>
        <taxon>Cichorioideae</taxon>
        <taxon>Cichorieae</taxon>
        <taxon>Lactucinae</taxon>
        <taxon>Lactuca</taxon>
    </lineage>
</organism>
<evidence type="ECO:0000313" key="3">
    <source>
        <dbReference type="Proteomes" id="UP001177003"/>
    </source>
</evidence>
<dbReference type="InterPro" id="IPR032675">
    <property type="entry name" value="LRR_dom_sf"/>
</dbReference>
<dbReference type="Gene3D" id="3.80.10.10">
    <property type="entry name" value="Ribonuclease Inhibitor"/>
    <property type="match status" value="1"/>
</dbReference>
<dbReference type="InterPro" id="IPR053197">
    <property type="entry name" value="F-box_SCFL_complex_component"/>
</dbReference>
<dbReference type="Proteomes" id="UP001177003">
    <property type="component" value="Chromosome 3"/>
</dbReference>
<dbReference type="InterPro" id="IPR053781">
    <property type="entry name" value="F-box_AtFBL13-like"/>
</dbReference>
<dbReference type="Pfam" id="PF00646">
    <property type="entry name" value="F-box"/>
    <property type="match status" value="1"/>
</dbReference>
<dbReference type="CDD" id="cd22160">
    <property type="entry name" value="F-box_AtFBL13-like"/>
    <property type="match status" value="1"/>
</dbReference>
<gene>
    <name evidence="2" type="ORF">LSALG_LOCUS14929</name>
</gene>
<dbReference type="SUPFAM" id="SSF52047">
    <property type="entry name" value="RNI-like"/>
    <property type="match status" value="1"/>
</dbReference>
<evidence type="ECO:0000313" key="2">
    <source>
        <dbReference type="EMBL" id="CAI9274882.1"/>
    </source>
</evidence>
<dbReference type="PROSITE" id="PS50181">
    <property type="entry name" value="FBOX"/>
    <property type="match status" value="1"/>
</dbReference>
<dbReference type="SUPFAM" id="SSF81383">
    <property type="entry name" value="F-box domain"/>
    <property type="match status" value="1"/>
</dbReference>
<dbReference type="AlphaFoldDB" id="A0AA35YJ73"/>
<keyword evidence="3" id="KW-1185">Reference proteome</keyword>
<sequence>MNTKSHKCTMGFRHGIIGMIVDRLSSLPDDLIHKILSFISLRQAIELSVLSSRWRFIWTSLPYLNFNEPHSSPHSLKFVSNALSQRNNQTQVYSINITFSNKSFKRILNYTFSHNIQQLSVSFYSSSIIMTSIWDLSALKTLHLDGITLCDDNTDNCIGFLSMCTNLENLSLRGFKVRGTNDLTLCHPQISNLTLENTHLNLNLDVIKVVAPQLKNLTINYFNGKHLMISAPGLTSLEIKSCRLFQLSATQGFPSLEKVDLCFINRNPPYIGDPRNLDCVLQQSVKFLTLNLDILECFSSMRIMAPQSSPFANLKISKFSTTHPIRVYLEVGAQEKLSTSTEIKNYEQLNTSPSAICTFVSSEEIRVMRNVISTQEVVAELRVLLKQRKAFCDANKEQPIAPMEMMPHFKQSKMEELMQSKIEELLTKLKHIEGLLTKLPASKRPAMQAPFCIVCDEAAIVTVSSTYNIAALLVANCYNLP</sequence>
<dbReference type="InterPro" id="IPR036047">
    <property type="entry name" value="F-box-like_dom_sf"/>
</dbReference>
<dbReference type="PANTHER" id="PTHR34223">
    <property type="entry name" value="OS11G0201299 PROTEIN"/>
    <property type="match status" value="1"/>
</dbReference>
<dbReference type="EMBL" id="OX465079">
    <property type="protein sequence ID" value="CAI9274882.1"/>
    <property type="molecule type" value="Genomic_DNA"/>
</dbReference>
<dbReference type="InterPro" id="IPR001810">
    <property type="entry name" value="F-box_dom"/>
</dbReference>
<name>A0AA35YJ73_LACSI</name>
<accession>A0AA35YJ73</accession>
<reference evidence="2" key="1">
    <citation type="submission" date="2023-04" db="EMBL/GenBank/DDBJ databases">
        <authorList>
            <person name="Vijverberg K."/>
            <person name="Xiong W."/>
            <person name="Schranz E."/>
        </authorList>
    </citation>
    <scope>NUCLEOTIDE SEQUENCE</scope>
</reference>
<dbReference type="SMART" id="SM00256">
    <property type="entry name" value="FBOX"/>
    <property type="match status" value="1"/>
</dbReference>